<name>A0A1H4GFV6_9BACT</name>
<sequence>MWKQETLFYTLEIHHAIFQNQKKFWLNKKPGRYNAPLDCRFIPLPIKKLRAKFGKRFYSMRKLKIKMSMSVDGFVAGPNGENDWIFKTGDEESKAWAVEQSWDAGLTIMGRKSFEMMAPYWVVSTDAFAAPMNEIPKAVFTRKGFKGFDAGAEPSAAAASWADARIFDGDLAEAIRELKEEEGKPIVAIGGAGFVKSLVATGLVDEFHLVVHPVLLGAGQSIFSGLATPLYLKLVDVKIFPGGTIVHIYRR</sequence>
<feature type="domain" description="Bacterial bifunctional deaminase-reductase C-terminal" evidence="1">
    <location>
        <begin position="62"/>
        <end position="244"/>
    </location>
</feature>
<dbReference type="PANTHER" id="PTHR38011">
    <property type="entry name" value="DIHYDROFOLATE REDUCTASE FAMILY PROTEIN (AFU_ORTHOLOGUE AFUA_8G06820)"/>
    <property type="match status" value="1"/>
</dbReference>
<dbReference type="Pfam" id="PF01872">
    <property type="entry name" value="RibD_C"/>
    <property type="match status" value="1"/>
</dbReference>
<dbReference type="InterPro" id="IPR002734">
    <property type="entry name" value="RibDG_C"/>
</dbReference>
<reference evidence="3" key="1">
    <citation type="submission" date="2016-10" db="EMBL/GenBank/DDBJ databases">
        <authorList>
            <person name="Varghese N."/>
            <person name="Submissions S."/>
        </authorList>
    </citation>
    <scope>NUCLEOTIDE SEQUENCE [LARGE SCALE GENOMIC DNA]</scope>
    <source>
        <strain evidence="3">DSM 23920</strain>
    </source>
</reference>
<dbReference type="GO" id="GO:0008703">
    <property type="term" value="F:5-amino-6-(5-phosphoribosylamino)uracil reductase activity"/>
    <property type="evidence" value="ECO:0007669"/>
    <property type="project" value="InterPro"/>
</dbReference>
<organism evidence="2 3">
    <name type="scientific">Chitinophaga terrae</name>
    <name type="common">ex Kim and Jung 2007</name>
    <dbReference type="NCBI Taxonomy" id="408074"/>
    <lineage>
        <taxon>Bacteria</taxon>
        <taxon>Pseudomonadati</taxon>
        <taxon>Bacteroidota</taxon>
        <taxon>Chitinophagia</taxon>
        <taxon>Chitinophagales</taxon>
        <taxon>Chitinophagaceae</taxon>
        <taxon>Chitinophaga</taxon>
    </lineage>
</organism>
<evidence type="ECO:0000313" key="2">
    <source>
        <dbReference type="EMBL" id="SEB08357.1"/>
    </source>
</evidence>
<dbReference type="EMBL" id="FNRL01000039">
    <property type="protein sequence ID" value="SEB08357.1"/>
    <property type="molecule type" value="Genomic_DNA"/>
</dbReference>
<evidence type="ECO:0000313" key="3">
    <source>
        <dbReference type="Proteomes" id="UP000199656"/>
    </source>
</evidence>
<evidence type="ECO:0000259" key="1">
    <source>
        <dbReference type="Pfam" id="PF01872"/>
    </source>
</evidence>
<dbReference type="SUPFAM" id="SSF53597">
    <property type="entry name" value="Dihydrofolate reductase-like"/>
    <property type="match status" value="1"/>
</dbReference>
<dbReference type="PANTHER" id="PTHR38011:SF11">
    <property type="entry name" value="2,5-DIAMINO-6-RIBOSYLAMINO-4(3H)-PYRIMIDINONE 5'-PHOSPHATE REDUCTASE"/>
    <property type="match status" value="1"/>
</dbReference>
<dbReference type="AlphaFoldDB" id="A0A1H4GFV6"/>
<proteinExistence type="predicted"/>
<accession>A0A1H4GFV6</accession>
<gene>
    <name evidence="2" type="ORF">SAMN05660909_05287</name>
</gene>
<keyword evidence="3" id="KW-1185">Reference proteome</keyword>
<dbReference type="InterPro" id="IPR024072">
    <property type="entry name" value="DHFR-like_dom_sf"/>
</dbReference>
<dbReference type="Gene3D" id="3.40.430.10">
    <property type="entry name" value="Dihydrofolate Reductase, subunit A"/>
    <property type="match status" value="1"/>
</dbReference>
<dbReference type="STRING" id="408074.SAMN05660909_05287"/>
<dbReference type="GO" id="GO:0009231">
    <property type="term" value="P:riboflavin biosynthetic process"/>
    <property type="evidence" value="ECO:0007669"/>
    <property type="project" value="InterPro"/>
</dbReference>
<dbReference type="Proteomes" id="UP000199656">
    <property type="component" value="Unassembled WGS sequence"/>
</dbReference>
<dbReference type="InterPro" id="IPR050765">
    <property type="entry name" value="Riboflavin_Biosynth_HTPR"/>
</dbReference>
<protein>
    <submittedName>
        <fullName evidence="2">Dihydrofolate reductase</fullName>
    </submittedName>
</protein>